<evidence type="ECO:0000313" key="10">
    <source>
        <dbReference type="Proteomes" id="UP000552644"/>
    </source>
</evidence>
<dbReference type="Pfam" id="PF16197">
    <property type="entry name" value="KAsynt_C_assoc"/>
    <property type="match status" value="1"/>
</dbReference>
<keyword evidence="2" id="KW-0596">Phosphopantetheine</keyword>
<dbReference type="InterPro" id="IPR050091">
    <property type="entry name" value="PKS_NRPS_Biosynth_Enz"/>
</dbReference>
<evidence type="ECO:0000313" key="9">
    <source>
        <dbReference type="EMBL" id="MBB4920516.1"/>
    </source>
</evidence>
<dbReference type="SUPFAM" id="SSF55048">
    <property type="entry name" value="Probable ACP-binding domain of malonyl-CoA ACP transacylase"/>
    <property type="match status" value="1"/>
</dbReference>
<keyword evidence="3" id="KW-0597">Phosphoprotein</keyword>
<feature type="region of interest" description="Disordered" evidence="6">
    <location>
        <begin position="1090"/>
        <end position="1113"/>
    </location>
</feature>
<dbReference type="GO" id="GO:0008483">
    <property type="term" value="F:transaminase activity"/>
    <property type="evidence" value="ECO:0007669"/>
    <property type="project" value="UniProtKB-KW"/>
</dbReference>
<dbReference type="InterPro" id="IPR001242">
    <property type="entry name" value="Condensation_dom"/>
</dbReference>
<dbReference type="SMART" id="SM00827">
    <property type="entry name" value="PKS_AT"/>
    <property type="match status" value="1"/>
</dbReference>
<dbReference type="PROSITE" id="PS52004">
    <property type="entry name" value="KS3_2"/>
    <property type="match status" value="1"/>
</dbReference>
<dbReference type="InterPro" id="IPR016035">
    <property type="entry name" value="Acyl_Trfase/lysoPLipase"/>
</dbReference>
<dbReference type="Pfam" id="PF00550">
    <property type="entry name" value="PP-binding"/>
    <property type="match status" value="1"/>
</dbReference>
<keyword evidence="4 9" id="KW-0808">Transferase</keyword>
<feature type="compositionally biased region" description="Pro residues" evidence="6">
    <location>
        <begin position="448"/>
        <end position="465"/>
    </location>
</feature>
<dbReference type="InterPro" id="IPR015424">
    <property type="entry name" value="PyrdxlP-dep_Trfase"/>
</dbReference>
<dbReference type="SMART" id="SM00823">
    <property type="entry name" value="PKS_PP"/>
    <property type="match status" value="1"/>
</dbReference>
<dbReference type="SUPFAM" id="SSF53901">
    <property type="entry name" value="Thiolase-like"/>
    <property type="match status" value="1"/>
</dbReference>
<comment type="cofactor">
    <cofactor evidence="1">
        <name>pantetheine 4'-phosphate</name>
        <dbReference type="ChEBI" id="CHEBI:47942"/>
    </cofactor>
</comment>
<dbReference type="Pfam" id="PF00698">
    <property type="entry name" value="Acyl_transf_1"/>
    <property type="match status" value="1"/>
</dbReference>
<dbReference type="GO" id="GO:0031177">
    <property type="term" value="F:phosphopantetheine binding"/>
    <property type="evidence" value="ECO:0007669"/>
    <property type="project" value="InterPro"/>
</dbReference>
<evidence type="ECO:0000256" key="3">
    <source>
        <dbReference type="ARBA" id="ARBA00022553"/>
    </source>
</evidence>
<proteinExistence type="predicted"/>
<sequence length="1980" mass="209971">MKEIAVVAMACRFPGGVTSPEELWRLLLDGADAVGEVPSSRWSVERLYSADPAEPGKISSRWAGCVDGIEEFDAAFFGLSPAEAEHMDPQQRLLLEVAHETMERAGLPSTHDLVRDCGVFVGISGSEYGRALGSDLSAIGPYFSTGQALSIAANRISYAWDMHGPSVAVDTACSSGLVAVDMAVQSLRRGACPVALAGAVNLVLAPENWVSLSRFGMMATDGRCRSFGAGGDGFVRSDGCALLLLKPLEAAERDGDEILAVIRGSAVNQDGRSNGLTAPNGPAQEAVIRAALRDADLPAEAVSYVEAHGSGTALGDPIEMGALTRTYGRRKAGLCHVGSVKSNIGHAEAAAGIAGLVKLVLCLRNGHLPASLHATPPNPRLRLEGTRMRVVTEPLTWAGDPLVGAVSSFGFGGTNAHVIVSTAPSRTTRKTVPGNTSNQPNTTREAVPEPPDVPKAGPSPAPEPPDTLKAVPGVAPEAPGPAREAVPEPSDVLKAVPEAPDTAPEPVSPPLVLPVSARSAKALRALAVRYADFVEAHEEVSLADLCHSAAVRRAHHRHRAALVVADDAEGRKRLLGELRELPRTSDDGPPWRDPVLVFSGQGAQYPGMARHLLDRPPFADVVARCEPVFQAELGVSVRALLTGEELPPYTDVAQATLFTFQAGLYELWRSLGIVPAAVVGHSAGETAAAYAAGLLDLEAAARLTALRGAAMRLVHGSGRVVAVGGPVADATPYLKEGVVVAARNGPGAFVVSGADPALAATTEALKRAGFTCTPLPGEYAFHSPLMRPAAEAMRRARVAPTAPGGSALFCSTSLGAVVNGVRLDADYWAEGITGPVRFQEAVEALVEMGFGAFLEIGPKPTLASGIVRTARRNGGAARVVQAHRDGGTVPTLVDLYLAGADLDWRAVSPDGAFLPGLPTYPWQRTRHWALTENSKESGMRDDVVTTIRTLLAGHLRLSPAELSDHARFLDLGADSLVLLKVVSQINERYGTAFQPTMLFDEYPTVRALAAAIEAQAPAVTTAVAVATAAGPETATASATAGPAALPAVPPASGTADATVAHVVAEQLALMREQLRVLAPGGLPLAPPAPSAPVANGVAPQLPKAPEPPREKPVVPVNRLTEDQRRYVDELVTRMDERDAASKKLAGAYRPRLSESRPWANFRPEVKELLVPIVADRVQGARIWDESGNAYTDYCMGFGVQLFGHTPEFVSEAVRRQLDRAFSLGYQLRQSYELAEQFCRITGHDRVTFCNTGSEAVMGAIRLARLATGRHRIAYFEKSYHGLVDAVLARGGLEPGRSMPIAPGLSPGAIGEAVVLPYGEADSLAHLKSVAGELAAIVVEPVQNRNPSVQPAEFLAELRRFTAEHGIVLIFDEMITGFRIGLRGAAGYFNIKPDMATYGKILGGGLPIAAIAGRSDLMDGMDGGTWGYGDDSAPTAPTTLFGGTFQKHPLAVSAARAVLDHLESRGPALYEELNGRARRITDALSELIRTEDLPYTIASFGSLWRFEYRGASNFYQPLQLEMLYQSLLSDGIYVWEGRTFFLSTAHDDRDAEELVEAIGRGVRRLRSAGFLPARKPLEWPATPQQRRLWQLQSEHGPEWTAYHETVLLHLRGSLDRDALVAAVRAVWRRHPALRAVLAENGTLLRCDPEATLDVLVLEGATEETVRELTDRPFPLDRGPLFRAALLDRGADLHTLVLCAHHAVMDGVSAALLLSDLTDTYTQATRGLPLTPATASIPASAARTAGAGQDETVAPVGVARTAGVGQAATIHAESAGQSPGQSVGQGEAVTPVGAEDFAPAARHTSRLPRGLWDAVAARARSLGCTPFTLAFCAFGHALHEVTGRTELSVGVHVDRRTTEQEHAFAGHFLDVVAVPSTAAGSFDDYRAGLQGRLGTLLGAPRGQAAPVEVVFDLNPAVPELSWPGLDVEIEAPKAGHAKYGLFFDVIPVAEEGLVEITYRPPFDRNLVERLHARWTALLTETS</sequence>
<dbReference type="Pfam" id="PF00668">
    <property type="entry name" value="Condensation"/>
    <property type="match status" value="1"/>
</dbReference>
<dbReference type="GO" id="GO:0004312">
    <property type="term" value="F:fatty acid synthase activity"/>
    <property type="evidence" value="ECO:0007669"/>
    <property type="project" value="TreeGrafter"/>
</dbReference>
<dbReference type="InterPro" id="IPR020806">
    <property type="entry name" value="PKS_PP-bd"/>
</dbReference>
<dbReference type="InterPro" id="IPR005814">
    <property type="entry name" value="Aminotrans_3"/>
</dbReference>
<dbReference type="PROSITE" id="PS50075">
    <property type="entry name" value="CARRIER"/>
    <property type="match status" value="1"/>
</dbReference>
<feature type="region of interest" description="Disordered" evidence="6">
    <location>
        <begin position="422"/>
        <end position="489"/>
    </location>
</feature>
<gene>
    <name evidence="9" type="ORF">FHS44_007667</name>
</gene>
<organism evidence="9 10">
    <name type="scientific">Streptosporangium saharense</name>
    <dbReference type="NCBI Taxonomy" id="1706840"/>
    <lineage>
        <taxon>Bacteria</taxon>
        <taxon>Bacillati</taxon>
        <taxon>Actinomycetota</taxon>
        <taxon>Actinomycetes</taxon>
        <taxon>Streptosporangiales</taxon>
        <taxon>Streptosporangiaceae</taxon>
        <taxon>Streptosporangium</taxon>
    </lineage>
</organism>
<dbReference type="InterPro" id="IPR006162">
    <property type="entry name" value="Ppantetheine_attach_site"/>
</dbReference>
<reference evidence="9 10" key="1">
    <citation type="submission" date="2020-08" db="EMBL/GenBank/DDBJ databases">
        <title>Genomic Encyclopedia of Type Strains, Phase III (KMG-III): the genomes of soil and plant-associated and newly described type strains.</title>
        <authorList>
            <person name="Whitman W."/>
        </authorList>
    </citation>
    <scope>NUCLEOTIDE SEQUENCE [LARGE SCALE GENOMIC DNA]</scope>
    <source>
        <strain evidence="9 10">CECT 8840</strain>
    </source>
</reference>
<evidence type="ECO:0000256" key="6">
    <source>
        <dbReference type="SAM" id="MobiDB-lite"/>
    </source>
</evidence>
<dbReference type="SUPFAM" id="SSF52777">
    <property type="entry name" value="CoA-dependent acyltransferases"/>
    <property type="match status" value="2"/>
</dbReference>
<dbReference type="CDD" id="cd00833">
    <property type="entry name" value="PKS"/>
    <property type="match status" value="1"/>
</dbReference>
<feature type="compositionally biased region" description="Low complexity" evidence="6">
    <location>
        <begin position="470"/>
        <end position="489"/>
    </location>
</feature>
<dbReference type="PROSITE" id="PS00012">
    <property type="entry name" value="PHOSPHOPANTETHEINE"/>
    <property type="match status" value="1"/>
</dbReference>
<dbReference type="Gene3D" id="3.40.366.10">
    <property type="entry name" value="Malonyl-Coenzyme A Acyl Carrier Protein, domain 2"/>
    <property type="match status" value="1"/>
</dbReference>
<keyword evidence="9" id="KW-0032">Aminotransferase</keyword>
<dbReference type="SUPFAM" id="SSF47336">
    <property type="entry name" value="ACP-like"/>
    <property type="match status" value="1"/>
</dbReference>
<keyword evidence="5" id="KW-0663">Pyridoxal phosphate</keyword>
<name>A0A7W7QWQ3_9ACTN</name>
<dbReference type="InterPro" id="IPR015422">
    <property type="entry name" value="PyrdxlP-dep_Trfase_small"/>
</dbReference>
<dbReference type="GO" id="GO:0030170">
    <property type="term" value="F:pyridoxal phosphate binding"/>
    <property type="evidence" value="ECO:0007669"/>
    <property type="project" value="InterPro"/>
</dbReference>
<dbReference type="Gene3D" id="3.30.559.10">
    <property type="entry name" value="Chloramphenicol acetyltransferase-like domain"/>
    <property type="match status" value="1"/>
</dbReference>
<dbReference type="InterPro" id="IPR009081">
    <property type="entry name" value="PP-bd_ACP"/>
</dbReference>
<dbReference type="InterPro" id="IPR015421">
    <property type="entry name" value="PyrdxlP-dep_Trfase_major"/>
</dbReference>
<dbReference type="Gene3D" id="1.10.1200.10">
    <property type="entry name" value="ACP-like"/>
    <property type="match status" value="1"/>
</dbReference>
<dbReference type="PROSITE" id="PS00606">
    <property type="entry name" value="KS3_1"/>
    <property type="match status" value="1"/>
</dbReference>
<evidence type="ECO:0000256" key="5">
    <source>
        <dbReference type="ARBA" id="ARBA00022898"/>
    </source>
</evidence>
<dbReference type="SMART" id="SM01294">
    <property type="entry name" value="PKS_PP_betabranch"/>
    <property type="match status" value="1"/>
</dbReference>
<dbReference type="InterPro" id="IPR016036">
    <property type="entry name" value="Malonyl_transacylase_ACP-bd"/>
</dbReference>
<evidence type="ECO:0000256" key="2">
    <source>
        <dbReference type="ARBA" id="ARBA00022450"/>
    </source>
</evidence>
<dbReference type="Pfam" id="PF22621">
    <property type="entry name" value="CurL-like_PKS_C"/>
    <property type="match status" value="1"/>
</dbReference>
<dbReference type="PANTHER" id="PTHR43775">
    <property type="entry name" value="FATTY ACID SYNTHASE"/>
    <property type="match status" value="1"/>
</dbReference>
<dbReference type="InterPro" id="IPR014030">
    <property type="entry name" value="Ketoacyl_synth_N"/>
</dbReference>
<dbReference type="EMBL" id="JACHJP010000014">
    <property type="protein sequence ID" value="MBB4920516.1"/>
    <property type="molecule type" value="Genomic_DNA"/>
</dbReference>
<evidence type="ECO:0000259" key="7">
    <source>
        <dbReference type="PROSITE" id="PS50075"/>
    </source>
</evidence>
<dbReference type="GO" id="GO:0006633">
    <property type="term" value="P:fatty acid biosynthetic process"/>
    <property type="evidence" value="ECO:0007669"/>
    <property type="project" value="InterPro"/>
</dbReference>
<evidence type="ECO:0000259" key="8">
    <source>
        <dbReference type="PROSITE" id="PS52004"/>
    </source>
</evidence>
<dbReference type="InterPro" id="IPR036736">
    <property type="entry name" value="ACP-like_sf"/>
</dbReference>
<dbReference type="Gene3D" id="3.40.640.10">
    <property type="entry name" value="Type I PLP-dependent aspartate aminotransferase-like (Major domain)"/>
    <property type="match status" value="1"/>
</dbReference>
<dbReference type="SUPFAM" id="SSF52151">
    <property type="entry name" value="FabD/lysophospholipase-like"/>
    <property type="match status" value="1"/>
</dbReference>
<dbReference type="Proteomes" id="UP000552644">
    <property type="component" value="Unassembled WGS sequence"/>
</dbReference>
<feature type="domain" description="Ketosynthase family 3 (KS3)" evidence="8">
    <location>
        <begin position="1"/>
        <end position="422"/>
    </location>
</feature>
<dbReference type="InterPro" id="IPR001227">
    <property type="entry name" value="Ac_transferase_dom_sf"/>
</dbReference>
<dbReference type="Pfam" id="PF00109">
    <property type="entry name" value="ketoacyl-synt"/>
    <property type="match status" value="1"/>
</dbReference>
<dbReference type="Pfam" id="PF02801">
    <property type="entry name" value="Ketoacyl-synt_C"/>
    <property type="match status" value="1"/>
</dbReference>
<dbReference type="Pfam" id="PF00202">
    <property type="entry name" value="Aminotran_3"/>
    <property type="match status" value="1"/>
</dbReference>
<dbReference type="InterPro" id="IPR016039">
    <property type="entry name" value="Thiolase-like"/>
</dbReference>
<protein>
    <submittedName>
        <fullName evidence="9">Acyl transferase domain-containing protein/glutamate-1-semialdehyde aminotransferase</fullName>
    </submittedName>
</protein>
<dbReference type="InterPro" id="IPR014043">
    <property type="entry name" value="Acyl_transferase_dom"/>
</dbReference>
<dbReference type="SUPFAM" id="SSF53383">
    <property type="entry name" value="PLP-dependent transferases"/>
    <property type="match status" value="1"/>
</dbReference>
<dbReference type="Gene3D" id="3.30.559.30">
    <property type="entry name" value="Nonribosomal peptide synthetase, condensation domain"/>
    <property type="match status" value="1"/>
</dbReference>
<dbReference type="InterPro" id="IPR032821">
    <property type="entry name" value="PKS_assoc"/>
</dbReference>
<feature type="domain" description="Carrier" evidence="7">
    <location>
        <begin position="941"/>
        <end position="1016"/>
    </location>
</feature>
<dbReference type="CDD" id="cd00610">
    <property type="entry name" value="OAT_like"/>
    <property type="match status" value="1"/>
</dbReference>
<evidence type="ECO:0000256" key="1">
    <source>
        <dbReference type="ARBA" id="ARBA00001957"/>
    </source>
</evidence>
<dbReference type="Gene3D" id="3.30.70.3290">
    <property type="match status" value="1"/>
</dbReference>
<dbReference type="InterPro" id="IPR020841">
    <property type="entry name" value="PKS_Beta-ketoAc_synthase_dom"/>
</dbReference>
<dbReference type="InterPro" id="IPR023213">
    <property type="entry name" value="CAT-like_dom_sf"/>
</dbReference>
<dbReference type="InterPro" id="IPR014031">
    <property type="entry name" value="Ketoacyl_synth_C"/>
</dbReference>
<keyword evidence="10" id="KW-1185">Reference proteome</keyword>
<dbReference type="SMART" id="SM00825">
    <property type="entry name" value="PKS_KS"/>
    <property type="match status" value="1"/>
</dbReference>
<accession>A0A7W7QWQ3</accession>
<dbReference type="FunFam" id="3.40.47.10:FF:000019">
    <property type="entry name" value="Polyketide synthase type I"/>
    <property type="match status" value="1"/>
</dbReference>
<dbReference type="PANTHER" id="PTHR43775:SF37">
    <property type="entry name" value="SI:DKEY-61P9.11"/>
    <property type="match status" value="1"/>
</dbReference>
<feature type="compositionally biased region" description="Polar residues" evidence="6">
    <location>
        <begin position="433"/>
        <end position="444"/>
    </location>
</feature>
<comment type="caution">
    <text evidence="9">The sequence shown here is derived from an EMBL/GenBank/DDBJ whole genome shotgun (WGS) entry which is preliminary data.</text>
</comment>
<dbReference type="Gene3D" id="3.90.1150.10">
    <property type="entry name" value="Aspartate Aminotransferase, domain 1"/>
    <property type="match status" value="1"/>
</dbReference>
<dbReference type="GO" id="GO:0004315">
    <property type="term" value="F:3-oxoacyl-[acyl-carrier-protein] synthase activity"/>
    <property type="evidence" value="ECO:0007669"/>
    <property type="project" value="InterPro"/>
</dbReference>
<evidence type="ECO:0000256" key="4">
    <source>
        <dbReference type="ARBA" id="ARBA00022679"/>
    </source>
</evidence>
<dbReference type="InterPro" id="IPR018201">
    <property type="entry name" value="Ketoacyl_synth_AS"/>
</dbReference>
<dbReference type="RefSeq" id="WP_184724888.1">
    <property type="nucleotide sequence ID" value="NZ_JACHJP010000014.1"/>
</dbReference>
<dbReference type="Gene3D" id="3.40.47.10">
    <property type="match status" value="1"/>
</dbReference>